<proteinExistence type="predicted"/>
<accession>M3H514</accession>
<evidence type="ECO:0000313" key="1">
    <source>
        <dbReference type="EMBL" id="EMF84191.1"/>
    </source>
</evidence>
<dbReference type="EMBL" id="AHOR02000005">
    <property type="protein sequence ID" value="EMF84191.1"/>
    <property type="molecule type" value="Genomic_DNA"/>
</dbReference>
<comment type="caution">
    <text evidence="1">The sequence shown here is derived from an EMBL/GenBank/DDBJ whole genome shotgun (WGS) entry which is preliminary data.</text>
</comment>
<protein>
    <submittedName>
        <fullName evidence="1">Uncharacterized protein</fullName>
    </submittedName>
</protein>
<name>M3H514_9LEPT</name>
<sequence>MIFIGVPTHSFCRNSYKRIPDKNYSVGTPANFVFTKNL</sequence>
<evidence type="ECO:0000313" key="2">
    <source>
        <dbReference type="Proteomes" id="UP000011770"/>
    </source>
</evidence>
<dbReference type="Proteomes" id="UP000011770">
    <property type="component" value="Unassembled WGS sequence"/>
</dbReference>
<dbReference type="AlphaFoldDB" id="M3H514"/>
<organism evidence="1 2">
    <name type="scientific">Leptospira weilii serovar Topaz str. LT2116</name>
    <dbReference type="NCBI Taxonomy" id="1088540"/>
    <lineage>
        <taxon>Bacteria</taxon>
        <taxon>Pseudomonadati</taxon>
        <taxon>Spirochaetota</taxon>
        <taxon>Spirochaetia</taxon>
        <taxon>Leptospirales</taxon>
        <taxon>Leptospiraceae</taxon>
        <taxon>Leptospira</taxon>
    </lineage>
</organism>
<reference evidence="1 2" key="1">
    <citation type="submission" date="2013-01" db="EMBL/GenBank/DDBJ databases">
        <authorList>
            <person name="Harkins D.M."/>
            <person name="Durkin A.S."/>
            <person name="Brinkac L.M."/>
            <person name="Haft D.H."/>
            <person name="Selengut J.D."/>
            <person name="Sanka R."/>
            <person name="DePew J."/>
            <person name="Purushe J."/>
            <person name="Tulsiani S.M."/>
            <person name="Graham G.C."/>
            <person name="Burns M.-A."/>
            <person name="Dohnt M.F."/>
            <person name="Smythe L.D."/>
            <person name="McKay D.B."/>
            <person name="Craig S.B."/>
            <person name="Vinetz J.M."/>
            <person name="Sutton G.G."/>
            <person name="Nierman W.C."/>
            <person name="Fouts D.E."/>
        </authorList>
    </citation>
    <scope>NUCLEOTIDE SEQUENCE [LARGE SCALE GENOMIC DNA]</scope>
    <source>
        <strain evidence="1 2">LT2116</strain>
    </source>
</reference>
<gene>
    <name evidence="1" type="ORF">LEP1GSC188_4078</name>
</gene>